<proteinExistence type="predicted"/>
<keyword evidence="1" id="KW-0436">Ligase</keyword>
<comment type="caution">
    <text evidence="1">The sequence shown here is derived from an EMBL/GenBank/DDBJ whole genome shotgun (WGS) entry which is preliminary data.</text>
</comment>
<dbReference type="SUPFAM" id="SSF55144">
    <property type="entry name" value="LigT-like"/>
    <property type="match status" value="1"/>
</dbReference>
<dbReference type="Proteomes" id="UP001262889">
    <property type="component" value="Unassembled WGS sequence"/>
</dbReference>
<evidence type="ECO:0000313" key="1">
    <source>
        <dbReference type="EMBL" id="MDT0642910.1"/>
    </source>
</evidence>
<dbReference type="EMBL" id="JAVRHQ010000008">
    <property type="protein sequence ID" value="MDT0642910.1"/>
    <property type="molecule type" value="Genomic_DNA"/>
</dbReference>
<dbReference type="Gene3D" id="3.90.1140.10">
    <property type="entry name" value="Cyclic phosphodiesterase"/>
    <property type="match status" value="1"/>
</dbReference>
<dbReference type="InterPro" id="IPR009097">
    <property type="entry name" value="Cyclic_Pdiesterase"/>
</dbReference>
<dbReference type="Pfam" id="PF13563">
    <property type="entry name" value="2_5_RNA_ligase2"/>
    <property type="match status" value="1"/>
</dbReference>
<name>A0ABU3CA32_9FLAO</name>
<dbReference type="GO" id="GO:0016874">
    <property type="term" value="F:ligase activity"/>
    <property type="evidence" value="ECO:0007669"/>
    <property type="project" value="UniProtKB-KW"/>
</dbReference>
<dbReference type="PANTHER" id="PTHR40037:SF1">
    <property type="entry name" value="PHOSPHOESTERASE SAOUHSC_00951-RELATED"/>
    <property type="match status" value="1"/>
</dbReference>
<keyword evidence="2" id="KW-1185">Reference proteome</keyword>
<evidence type="ECO:0000313" key="2">
    <source>
        <dbReference type="Proteomes" id="UP001262889"/>
    </source>
</evidence>
<accession>A0ABU3CA32</accession>
<sequence length="182" mass="21378">MKKSHLYFVAIVPDAQLEEKIRNLKLEIKEKYNSAKALKLPAHVTLQIPFKIKEEDEASLLEALQKITDNKKAFKVQLSGFGRFSTRTIFINVTNPEPVALLHEKIQEVLEESFGLGEREKIRNIHPHITIATRDLNRLNFQKAWPQFEKRNFQDTFNAEGFVLFKHNGRNWEILQKFNFPY</sequence>
<gene>
    <name evidence="1" type="ORF">RM553_08715</name>
</gene>
<dbReference type="PANTHER" id="PTHR40037">
    <property type="entry name" value="PHOSPHOESTERASE YJCG-RELATED"/>
    <property type="match status" value="1"/>
</dbReference>
<protein>
    <submittedName>
        <fullName evidence="1">2'-5' RNA ligase family protein</fullName>
    </submittedName>
</protein>
<organism evidence="1 2">
    <name type="scientific">Autumnicola tepida</name>
    <dbReference type="NCBI Taxonomy" id="3075595"/>
    <lineage>
        <taxon>Bacteria</taxon>
        <taxon>Pseudomonadati</taxon>
        <taxon>Bacteroidota</taxon>
        <taxon>Flavobacteriia</taxon>
        <taxon>Flavobacteriales</taxon>
        <taxon>Flavobacteriaceae</taxon>
        <taxon>Autumnicola</taxon>
    </lineage>
</organism>
<dbReference type="RefSeq" id="WP_311534531.1">
    <property type="nucleotide sequence ID" value="NZ_JAVRHQ010000008.1"/>
</dbReference>
<dbReference type="InterPro" id="IPR050580">
    <property type="entry name" value="2H_phosphoesterase_YjcG-like"/>
</dbReference>
<reference evidence="1 2" key="1">
    <citation type="submission" date="2023-09" db="EMBL/GenBank/DDBJ databases">
        <authorList>
            <person name="Rey-Velasco X."/>
        </authorList>
    </citation>
    <scope>NUCLEOTIDE SEQUENCE [LARGE SCALE GENOMIC DNA]</scope>
    <source>
        <strain evidence="1 2">F363</strain>
    </source>
</reference>